<dbReference type="GeneID" id="575858"/>
<feature type="chain" id="PRO_5029810638" description="Heme-binding protein 2" evidence="2">
    <location>
        <begin position="20"/>
        <end position="214"/>
    </location>
</feature>
<keyword evidence="4" id="KW-1185">Reference proteome</keyword>
<dbReference type="InParanoid" id="A0A7M7HLB6"/>
<dbReference type="Pfam" id="PF04832">
    <property type="entry name" value="SOUL"/>
    <property type="match status" value="1"/>
</dbReference>
<comment type="similarity">
    <text evidence="1">Belongs to the HEBP family.</text>
</comment>
<evidence type="ECO:0000256" key="1">
    <source>
        <dbReference type="ARBA" id="ARBA00009817"/>
    </source>
</evidence>
<dbReference type="RefSeq" id="XP_011675154.2">
    <property type="nucleotide sequence ID" value="XM_011676852.2"/>
</dbReference>
<feature type="signal peptide" evidence="2">
    <location>
        <begin position="1"/>
        <end position="19"/>
    </location>
</feature>
<evidence type="ECO:0000256" key="2">
    <source>
        <dbReference type="SAM" id="SignalP"/>
    </source>
</evidence>
<dbReference type="AlphaFoldDB" id="A0A7M7HLB6"/>
<dbReference type="SUPFAM" id="SSF55136">
    <property type="entry name" value="Probable bacterial effector-binding domain"/>
    <property type="match status" value="1"/>
</dbReference>
<sequence length="214" mass="23722">MAKFISTVLLLVSTHMCLSAQIAVPEPADVVTPVAPLFCNGIACPAFTVIHSSEEYEERQYSESKWVSTEIMSMDRRSAVRQGFRSLFSYIRGNNDQNQKIAMTAPVATRVIPGQGPACESNFTVSFFIPAEHSANPPAPNDSHVFFSTIPAHRAYVRSFGGFASQDDWVQAGVELGRALDASHPYDSSYYYTAGYNGPYTLFNRRNEVWFVAN</sequence>
<dbReference type="Proteomes" id="UP000007110">
    <property type="component" value="Unassembled WGS sequence"/>
</dbReference>
<dbReference type="EnsemblMetazoa" id="XM_011676852">
    <property type="protein sequence ID" value="XP_011675154"/>
    <property type="gene ID" value="LOC575858"/>
</dbReference>
<dbReference type="GO" id="GO:0020037">
    <property type="term" value="F:heme binding"/>
    <property type="evidence" value="ECO:0000318"/>
    <property type="project" value="GO_Central"/>
</dbReference>
<protein>
    <recommendedName>
        <fullName evidence="5">Heme-binding protein 2</fullName>
    </recommendedName>
</protein>
<evidence type="ECO:0000313" key="4">
    <source>
        <dbReference type="Proteomes" id="UP000007110"/>
    </source>
</evidence>
<keyword evidence="2" id="KW-0732">Signal</keyword>
<name>A0A7M7HLB6_STRPU</name>
<reference evidence="3" key="2">
    <citation type="submission" date="2021-01" db="UniProtKB">
        <authorList>
            <consortium name="EnsemblMetazoa"/>
        </authorList>
    </citation>
    <scope>IDENTIFICATION</scope>
</reference>
<dbReference type="InterPro" id="IPR006917">
    <property type="entry name" value="SOUL_heme-bd"/>
</dbReference>
<dbReference type="PANTHER" id="PTHR11220:SF1">
    <property type="entry name" value="HEME-BINDING PROTEIN 2"/>
    <property type="match status" value="1"/>
</dbReference>
<dbReference type="OrthoDB" id="6424451at2759"/>
<organism evidence="3 4">
    <name type="scientific">Strongylocentrotus purpuratus</name>
    <name type="common">Purple sea urchin</name>
    <dbReference type="NCBI Taxonomy" id="7668"/>
    <lineage>
        <taxon>Eukaryota</taxon>
        <taxon>Metazoa</taxon>
        <taxon>Echinodermata</taxon>
        <taxon>Eleutherozoa</taxon>
        <taxon>Echinozoa</taxon>
        <taxon>Echinoidea</taxon>
        <taxon>Euechinoidea</taxon>
        <taxon>Echinacea</taxon>
        <taxon>Camarodonta</taxon>
        <taxon>Echinidea</taxon>
        <taxon>Strongylocentrotidae</taxon>
        <taxon>Strongylocentrotus</taxon>
    </lineage>
</organism>
<evidence type="ECO:0008006" key="5">
    <source>
        <dbReference type="Google" id="ProtNLM"/>
    </source>
</evidence>
<dbReference type="KEGG" id="spu:575858"/>
<accession>A0A7M7HLB6</accession>
<dbReference type="InterPro" id="IPR011256">
    <property type="entry name" value="Reg_factor_effector_dom_sf"/>
</dbReference>
<dbReference type="OMA" id="YEIRTYH"/>
<reference evidence="4" key="1">
    <citation type="submission" date="2015-02" db="EMBL/GenBank/DDBJ databases">
        <title>Genome sequencing for Strongylocentrotus purpuratus.</title>
        <authorList>
            <person name="Murali S."/>
            <person name="Liu Y."/>
            <person name="Vee V."/>
            <person name="English A."/>
            <person name="Wang M."/>
            <person name="Skinner E."/>
            <person name="Han Y."/>
            <person name="Muzny D.M."/>
            <person name="Worley K.C."/>
            <person name="Gibbs R.A."/>
        </authorList>
    </citation>
    <scope>NUCLEOTIDE SEQUENCE</scope>
</reference>
<dbReference type="Gene3D" id="3.20.80.10">
    <property type="entry name" value="Regulatory factor, effector binding domain"/>
    <property type="match status" value="1"/>
</dbReference>
<dbReference type="PANTHER" id="PTHR11220">
    <property type="entry name" value="HEME-BINDING PROTEIN-RELATED"/>
    <property type="match status" value="1"/>
</dbReference>
<dbReference type="FunFam" id="3.20.80.10:FF:000002">
    <property type="entry name" value="Heme-binding protein 2"/>
    <property type="match status" value="1"/>
</dbReference>
<evidence type="ECO:0000313" key="3">
    <source>
        <dbReference type="EnsemblMetazoa" id="XP_011675154"/>
    </source>
</evidence>
<proteinExistence type="inferred from homology"/>